<evidence type="ECO:0000313" key="2">
    <source>
        <dbReference type="Proteomes" id="UP001226091"/>
    </source>
</evidence>
<proteinExistence type="predicted"/>
<accession>A0ACD4RCV8</accession>
<evidence type="ECO:0000313" key="1">
    <source>
        <dbReference type="EMBL" id="WHZ58289.1"/>
    </source>
</evidence>
<reference evidence="2" key="1">
    <citation type="journal article" date="2025" name="Aquaculture">
        <title>Assessment of the bioflocculant production and safety properties of Metabacillus hrfriensis sp. nov. based on phenotypic and whole-genome sequencing analysis.</title>
        <authorList>
            <person name="Zhang R."/>
            <person name="Zhao Z."/>
            <person name="Luo L."/>
            <person name="Wang S."/>
            <person name="Guo K."/>
            <person name="Xu W."/>
        </authorList>
    </citation>
    <scope>NUCLEOTIDE SEQUENCE [LARGE SCALE GENOMIC DNA]</scope>
    <source>
        <strain evidence="2">CT-WN-B3</strain>
    </source>
</reference>
<gene>
    <name evidence="1" type="ORF">QLQ22_02630</name>
</gene>
<protein>
    <submittedName>
        <fullName evidence="1">T7SS effector LXG polymorphic toxin</fullName>
    </submittedName>
</protein>
<organism evidence="1 2">
    <name type="scientific">Metabacillus hrfriensis</name>
    <dbReference type="NCBI Taxonomy" id="3048891"/>
    <lineage>
        <taxon>Bacteria</taxon>
        <taxon>Bacillati</taxon>
        <taxon>Bacillota</taxon>
        <taxon>Bacilli</taxon>
        <taxon>Bacillales</taxon>
        <taxon>Bacillaceae</taxon>
        <taxon>Metabacillus</taxon>
    </lineage>
</organism>
<dbReference type="Proteomes" id="UP001226091">
    <property type="component" value="Chromosome"/>
</dbReference>
<sequence length="694" mass="76269">MAEIKVYEAKTLVSAMEKRAKQYEELKEQLNQLKKQFLDIVNSGDEFQGKGAEAIKGFYSAQVDVVEAWMRLIDKNIAFFRGIPGNTEDMKLSGDTFVQMSFLEENVPRAQNRAKEMVQGQQDAMQSIFRSIDDLVPLHVFSTDTFEDHMAKAEKERTQTIDAVNQLDQALTEEYAISENDQSYLVGLFGQLLESSRQGSTITPINFDAKAYQNSEIYKMKKDIENSSKEYLAFKNDLAEARKQAKIAEELENRPWYEKAWDTTKTFTGEVSGYYDYKRATEGVDPVTGEKLTDAQRIAAGAMAAAGFIPVVGWAGRAVKGGSAIYKTVKAYNAADHALDAYKTSKSFSALQKTEMGIYGLVSANGLGEAVTGKDMFGNQLTDQQRQQSLMQALGILGVGGAAYGLDKLAAKSGGLLPYSNRFVNQKIEHANAILTDIGRRVGNIPVPIRVKSESLATNTGLSMSGFNVEYKALGDIISLAKSDVVYKGTGKGVLGSNRSDIPPAFKQTEFASSYESRLSQTPAPNNLKVCFEGTRGESECILKPPPDRLLAQILDEVGINGIQYQHAIPDFSPVAKAQVEIEYMLGGKGGFGAKARRANFIQSDQKLADQLNDSPELASQFGMESGEISARDIKLYREKNKLTWHELNDVKTMQLVPTKINSEFGHLGGVGEVNAGAFEPGGFANKQKEEILK</sequence>
<name>A0ACD4RCV8_9BACI</name>
<keyword evidence="2" id="KW-1185">Reference proteome</keyword>
<dbReference type="EMBL" id="CP126116">
    <property type="protein sequence ID" value="WHZ58289.1"/>
    <property type="molecule type" value="Genomic_DNA"/>
</dbReference>